<comment type="caution">
    <text evidence="2">The sequence shown here is derived from an EMBL/GenBank/DDBJ whole genome shotgun (WGS) entry which is preliminary data.</text>
</comment>
<keyword evidence="3" id="KW-1185">Reference proteome</keyword>
<evidence type="ECO:0000313" key="3">
    <source>
        <dbReference type="Proteomes" id="UP001589575"/>
    </source>
</evidence>
<dbReference type="Proteomes" id="UP001589575">
    <property type="component" value="Unassembled WGS sequence"/>
</dbReference>
<organism evidence="2 3">
    <name type="scientific">Citricoccus parietis</name>
    <dbReference type="NCBI Taxonomy" id="592307"/>
    <lineage>
        <taxon>Bacteria</taxon>
        <taxon>Bacillati</taxon>
        <taxon>Actinomycetota</taxon>
        <taxon>Actinomycetes</taxon>
        <taxon>Micrococcales</taxon>
        <taxon>Micrococcaceae</taxon>
        <taxon>Citricoccus</taxon>
    </lineage>
</organism>
<reference evidence="2 3" key="1">
    <citation type="submission" date="2024-09" db="EMBL/GenBank/DDBJ databases">
        <authorList>
            <person name="Sun Q."/>
            <person name="Mori K."/>
        </authorList>
    </citation>
    <scope>NUCLEOTIDE SEQUENCE [LARGE SCALE GENOMIC DNA]</scope>
    <source>
        <strain evidence="2 3">CCM 7609</strain>
    </source>
</reference>
<dbReference type="EMBL" id="JBHMFI010000023">
    <property type="protein sequence ID" value="MFB9075639.1"/>
    <property type="molecule type" value="Genomic_DNA"/>
</dbReference>
<evidence type="ECO:0000256" key="1">
    <source>
        <dbReference type="SAM" id="MobiDB-lite"/>
    </source>
</evidence>
<proteinExistence type="predicted"/>
<name>A0ABV5G9Q5_9MICC</name>
<sequence>MPRRPRRTACGSTSRRWLCAASPWTWSGPRRPLGRTRRLRPPHPARLPRTGGPGPWPGAQTAPPRAGRRHPDRCGGWRRPPRPPGPSPAAGGRRHGEPTRGCGCIR</sequence>
<protein>
    <submittedName>
        <fullName evidence="2">Uncharacterized protein</fullName>
    </submittedName>
</protein>
<feature type="region of interest" description="Disordered" evidence="1">
    <location>
        <begin position="23"/>
        <end position="106"/>
    </location>
</feature>
<accession>A0ABV5G9Q5</accession>
<evidence type="ECO:0000313" key="2">
    <source>
        <dbReference type="EMBL" id="MFB9075639.1"/>
    </source>
</evidence>
<gene>
    <name evidence="2" type="ORF">ACFFX0_32535</name>
</gene>
<feature type="compositionally biased region" description="Basic residues" evidence="1">
    <location>
        <begin position="32"/>
        <end position="43"/>
    </location>
</feature>